<reference evidence="2 3" key="1">
    <citation type="submission" date="2018-04" db="EMBL/GenBank/DDBJ databases">
        <title>The genome of golden apple snail Pomacea canaliculata provides insight into stress tolerance and invasive adaptation.</title>
        <authorList>
            <person name="Liu C."/>
            <person name="Liu B."/>
            <person name="Ren Y."/>
            <person name="Zhang Y."/>
            <person name="Wang H."/>
            <person name="Li S."/>
            <person name="Jiang F."/>
            <person name="Yin L."/>
            <person name="Zhang G."/>
            <person name="Qian W."/>
            <person name="Fan W."/>
        </authorList>
    </citation>
    <scope>NUCLEOTIDE SEQUENCE [LARGE SCALE GENOMIC DNA]</scope>
    <source>
        <strain evidence="2">SZHN2017</strain>
        <tissue evidence="2">Muscle</tissue>
    </source>
</reference>
<protein>
    <submittedName>
        <fullName evidence="2">Uncharacterized protein</fullName>
    </submittedName>
</protein>
<dbReference type="AlphaFoldDB" id="A0A2T7NXL1"/>
<name>A0A2T7NXL1_POMCA</name>
<sequence length="117" mass="12546">MKLSGGMQLEETLGGPCNPSSHNCTRIPSDLLEREVELAAGIWRGGCTLGLGSVLTLDFTEDSIHSSSSTKGSTVGQSYPARMRINIRDPHADYQCSRSFPLPVALFPRPTAPTTTP</sequence>
<evidence type="ECO:0000313" key="3">
    <source>
        <dbReference type="Proteomes" id="UP000245119"/>
    </source>
</evidence>
<comment type="caution">
    <text evidence="2">The sequence shown here is derived from an EMBL/GenBank/DDBJ whole genome shotgun (WGS) entry which is preliminary data.</text>
</comment>
<evidence type="ECO:0000313" key="2">
    <source>
        <dbReference type="EMBL" id="PVD25905.1"/>
    </source>
</evidence>
<dbReference type="Proteomes" id="UP000245119">
    <property type="component" value="Linkage Group LG8"/>
</dbReference>
<evidence type="ECO:0000256" key="1">
    <source>
        <dbReference type="SAM" id="MobiDB-lite"/>
    </source>
</evidence>
<accession>A0A2T7NXL1</accession>
<proteinExistence type="predicted"/>
<feature type="region of interest" description="Disordered" evidence="1">
    <location>
        <begin position="1"/>
        <end position="25"/>
    </location>
</feature>
<dbReference type="EMBL" id="PZQS01000008">
    <property type="protein sequence ID" value="PVD25905.1"/>
    <property type="molecule type" value="Genomic_DNA"/>
</dbReference>
<keyword evidence="3" id="KW-1185">Reference proteome</keyword>
<organism evidence="2 3">
    <name type="scientific">Pomacea canaliculata</name>
    <name type="common">Golden apple snail</name>
    <dbReference type="NCBI Taxonomy" id="400727"/>
    <lineage>
        <taxon>Eukaryota</taxon>
        <taxon>Metazoa</taxon>
        <taxon>Spiralia</taxon>
        <taxon>Lophotrochozoa</taxon>
        <taxon>Mollusca</taxon>
        <taxon>Gastropoda</taxon>
        <taxon>Caenogastropoda</taxon>
        <taxon>Architaenioglossa</taxon>
        <taxon>Ampullarioidea</taxon>
        <taxon>Ampullariidae</taxon>
        <taxon>Pomacea</taxon>
    </lineage>
</organism>
<gene>
    <name evidence="2" type="ORF">C0Q70_13569</name>
</gene>